<evidence type="ECO:0000313" key="3">
    <source>
        <dbReference type="EMBL" id="EAR82022.2"/>
    </source>
</evidence>
<dbReference type="InterPro" id="IPR014001">
    <property type="entry name" value="Helicase_ATP-bd"/>
</dbReference>
<feature type="domain" description="Helicase ATP-binding" evidence="2">
    <location>
        <begin position="117"/>
        <end position="272"/>
    </location>
</feature>
<accession>Q229Q0</accession>
<dbReference type="SUPFAM" id="SSF52540">
    <property type="entry name" value="P-loop containing nucleoside triphosphate hydrolases"/>
    <property type="match status" value="1"/>
</dbReference>
<gene>
    <name evidence="3" type="ORF">TTHERM_01347950</name>
</gene>
<dbReference type="PANTHER" id="PTHR45766">
    <property type="entry name" value="DNA ANNEALING HELICASE AND ENDONUCLEASE ZRANB3 FAMILY MEMBER"/>
    <property type="match status" value="1"/>
</dbReference>
<evidence type="ECO:0000259" key="2">
    <source>
        <dbReference type="PROSITE" id="PS51192"/>
    </source>
</evidence>
<dbReference type="OrthoDB" id="448448at2759"/>
<dbReference type="EMBL" id="GG662542">
    <property type="protein sequence ID" value="EAR82022.2"/>
    <property type="molecule type" value="Genomic_DNA"/>
</dbReference>
<dbReference type="STRING" id="312017.Q229Q0"/>
<dbReference type="KEGG" id="tet:TTHERM_01347950"/>
<dbReference type="GO" id="GO:0006281">
    <property type="term" value="P:DNA repair"/>
    <property type="evidence" value="ECO:0007669"/>
    <property type="project" value="TreeGrafter"/>
</dbReference>
<sequence>KISKRDCKQIMEQKIVFQKCSRNELAYQLNIFSRIYALNFSDETRQAENQNYVKFDSKKQKEVKEKLIQQGYIVQEIPSWINFALEYLENKYQQQNILGKKTFQDNHLLQYQQDAIKLIIQRNGNTILADEQFLGKSLIALKVAQEYRIAWPLLIVTSGFKKQQWLEYVKDYIQNINENDILIIDKSSQQVEKKYQVVIIQYEVCSKFVKYLQQFQIAIADDVHQLKCYSTQKSQALIPILSQMKHKILITNKFQELKPKHVYNLLKIMFPIFFKYTKLFLERFCDPRPSQFMQGKFDYEGVSCGIELDYILSLCVIKRSFQDVYNQLPQLIYKKVYLKEESSKQIQKIQQLFQMKRIQNIIQLLINIKRQNAQIPLPEQKIISDELLELQTLSWQAKGKSILKFFKDLQLKNEKLLIVVKFDSTKQILSKLLKDLSLNFYLIQNMSQLIENIEQENNVQKNKDSPLYYIIDYDIQIPQSLLNVDYIIFVEFDLFFFQFQKAIQIANSKNKKIKCLFLMNSGSLDELIYKILFQETNLENIQQLLRESSVKKQLISIPSTKVKIKKKTSQIQTEKTYQNEKQQTIDKYIFKSEINCHHSIQTSSDQMFYFSNGDIEENSQKQISETNEKSCKSQLKPNTKRNLNEEFDNIEYITPQKIVIKEQLEQQQRNKSQKNSSGLIKMIDIGTNQITSFDTFMKTDQSNFNLLENPVKDENLQILEQKSQNSSLNQQNIQKSKNKTIFPFKSVKLNLQTQFNQVSQIDKLNNPNNDEKIQDEQLQKLIYSKQTNQTINLSQKSKQKDKQIQINQINDKFQDLNKPKQAEEFQQISKIHSPKNIIYIKNDSNSEQDQKKSYGENFKQKLTSISYQNNKQIIQNDLSNKEIMQSKQLKQQEKTQNLLQGKLNQGISIKELLKQKQNFDVKKQINVLLRQCLSKEPVNNFKNDPILENLSNSINKDIAKLLKDSYSEQNKYQQYQNNIQSKEVDLNNQNQGTFELIDQFYNMYQVKDNIELITQQPNQIERKSQENIDDHKKVQQIEKKFEEKKIIIVDHTFDIFLHQI</sequence>
<protein>
    <submittedName>
        <fullName evidence="3">SNF2 family amine-terminal domain protein</fullName>
    </submittedName>
</protein>
<dbReference type="Proteomes" id="UP000009168">
    <property type="component" value="Unassembled WGS sequence"/>
</dbReference>
<dbReference type="InParanoid" id="Q229Q0"/>
<proteinExistence type="predicted"/>
<evidence type="ECO:0000313" key="4">
    <source>
        <dbReference type="Proteomes" id="UP000009168"/>
    </source>
</evidence>
<dbReference type="PANTHER" id="PTHR45766:SF6">
    <property type="entry name" value="SWI_SNF-RELATED MATRIX-ASSOCIATED ACTIN-DEPENDENT REGULATOR OF CHROMATIN SUBFAMILY A-LIKE PROTEIN 1"/>
    <property type="match status" value="1"/>
</dbReference>
<dbReference type="GeneID" id="7831696"/>
<dbReference type="RefSeq" id="XP_001029685.2">
    <property type="nucleotide sequence ID" value="XM_001029685.2"/>
</dbReference>
<name>Q229Q0_TETTS</name>
<keyword evidence="4" id="KW-1185">Reference proteome</keyword>
<dbReference type="HOGENOM" id="CLU_312053_0_0_1"/>
<evidence type="ECO:0000256" key="1">
    <source>
        <dbReference type="ARBA" id="ARBA00022801"/>
    </source>
</evidence>
<dbReference type="SMART" id="SM00487">
    <property type="entry name" value="DEXDc"/>
    <property type="match status" value="1"/>
</dbReference>
<dbReference type="GO" id="GO:0031297">
    <property type="term" value="P:replication fork processing"/>
    <property type="evidence" value="ECO:0007669"/>
    <property type="project" value="TreeGrafter"/>
</dbReference>
<dbReference type="InterPro" id="IPR027417">
    <property type="entry name" value="P-loop_NTPase"/>
</dbReference>
<dbReference type="PROSITE" id="PS51192">
    <property type="entry name" value="HELICASE_ATP_BIND_1"/>
    <property type="match status" value="1"/>
</dbReference>
<dbReference type="AlphaFoldDB" id="Q229Q0"/>
<feature type="non-terminal residue" evidence="3">
    <location>
        <position position="1"/>
    </location>
</feature>
<organism evidence="3 4">
    <name type="scientific">Tetrahymena thermophila (strain SB210)</name>
    <dbReference type="NCBI Taxonomy" id="312017"/>
    <lineage>
        <taxon>Eukaryota</taxon>
        <taxon>Sar</taxon>
        <taxon>Alveolata</taxon>
        <taxon>Ciliophora</taxon>
        <taxon>Intramacronucleata</taxon>
        <taxon>Oligohymenophorea</taxon>
        <taxon>Hymenostomatida</taxon>
        <taxon>Tetrahymenina</taxon>
        <taxon>Tetrahymenidae</taxon>
        <taxon>Tetrahymena</taxon>
    </lineage>
</organism>
<dbReference type="GO" id="GO:0016787">
    <property type="term" value="F:hydrolase activity"/>
    <property type="evidence" value="ECO:0007669"/>
    <property type="project" value="UniProtKB-KW"/>
</dbReference>
<dbReference type="Gene3D" id="3.40.50.300">
    <property type="entry name" value="P-loop containing nucleotide triphosphate hydrolases"/>
    <property type="match status" value="1"/>
</dbReference>
<reference evidence="4" key="1">
    <citation type="journal article" date="2006" name="PLoS Biol.">
        <title>Macronuclear genome sequence of the ciliate Tetrahymena thermophila, a model eukaryote.</title>
        <authorList>
            <person name="Eisen J.A."/>
            <person name="Coyne R.S."/>
            <person name="Wu M."/>
            <person name="Wu D."/>
            <person name="Thiagarajan M."/>
            <person name="Wortman J.R."/>
            <person name="Badger J.H."/>
            <person name="Ren Q."/>
            <person name="Amedeo P."/>
            <person name="Jones K.M."/>
            <person name="Tallon L.J."/>
            <person name="Delcher A.L."/>
            <person name="Salzberg S.L."/>
            <person name="Silva J.C."/>
            <person name="Haas B.J."/>
            <person name="Majoros W.H."/>
            <person name="Farzad M."/>
            <person name="Carlton J.M."/>
            <person name="Smith R.K. Jr."/>
            <person name="Garg J."/>
            <person name="Pearlman R.E."/>
            <person name="Karrer K.M."/>
            <person name="Sun L."/>
            <person name="Manning G."/>
            <person name="Elde N.C."/>
            <person name="Turkewitz A.P."/>
            <person name="Asai D.J."/>
            <person name="Wilkes D.E."/>
            <person name="Wang Y."/>
            <person name="Cai H."/>
            <person name="Collins K."/>
            <person name="Stewart B.A."/>
            <person name="Lee S.R."/>
            <person name="Wilamowska K."/>
            <person name="Weinberg Z."/>
            <person name="Ruzzo W.L."/>
            <person name="Wloga D."/>
            <person name="Gaertig J."/>
            <person name="Frankel J."/>
            <person name="Tsao C.-C."/>
            <person name="Gorovsky M.A."/>
            <person name="Keeling P.J."/>
            <person name="Waller R.F."/>
            <person name="Patron N.J."/>
            <person name="Cherry J.M."/>
            <person name="Stover N.A."/>
            <person name="Krieger C.J."/>
            <person name="del Toro C."/>
            <person name="Ryder H.F."/>
            <person name="Williamson S.C."/>
            <person name="Barbeau R.A."/>
            <person name="Hamilton E.P."/>
            <person name="Orias E."/>
        </authorList>
    </citation>
    <scope>NUCLEOTIDE SEQUENCE [LARGE SCALE GENOMIC DNA]</scope>
    <source>
        <strain evidence="4">SB210</strain>
    </source>
</reference>
<keyword evidence="1" id="KW-0378">Hydrolase</keyword>